<feature type="binding site" evidence="6">
    <location>
        <position position="247"/>
    </location>
    <ligand>
        <name>Fe cation</name>
        <dbReference type="ChEBI" id="CHEBI:24875"/>
        <label>2</label>
    </ligand>
</feature>
<comment type="cofactor">
    <cofactor evidence="6">
        <name>Fe cation</name>
        <dbReference type="ChEBI" id="CHEBI:24875"/>
    </cofactor>
    <text evidence="6">Binds 2 iron ions per subunit.</text>
</comment>
<dbReference type="PANTHER" id="PTHR10161:SF14">
    <property type="entry name" value="TARTRATE-RESISTANT ACID PHOSPHATASE TYPE 5"/>
    <property type="match status" value="1"/>
</dbReference>
<dbReference type="EMBL" id="JARGDL010000009">
    <property type="protein sequence ID" value="MDF1612047.1"/>
    <property type="molecule type" value="Genomic_DNA"/>
</dbReference>
<dbReference type="InterPro" id="IPR029052">
    <property type="entry name" value="Metallo-depent_PP-like"/>
</dbReference>
<dbReference type="GO" id="GO:0003993">
    <property type="term" value="F:acid phosphatase activity"/>
    <property type="evidence" value="ECO:0007669"/>
    <property type="project" value="UniProtKB-UniRule"/>
</dbReference>
<dbReference type="Pfam" id="PF00149">
    <property type="entry name" value="Metallophos"/>
    <property type="match status" value="1"/>
</dbReference>
<feature type="binding site" evidence="6">
    <location>
        <position position="118"/>
    </location>
    <ligand>
        <name>Fe cation</name>
        <dbReference type="ChEBI" id="CHEBI:24875"/>
        <label>2</label>
    </ligand>
</feature>
<protein>
    <recommendedName>
        <fullName evidence="2 5">acid phosphatase</fullName>
        <ecNumber evidence="2 5">3.1.3.2</ecNumber>
    </recommendedName>
</protein>
<dbReference type="InterPro" id="IPR024927">
    <property type="entry name" value="Acid_PPase"/>
</dbReference>
<feature type="binding site" evidence="6">
    <location>
        <position position="80"/>
    </location>
    <ligand>
        <name>Fe cation</name>
        <dbReference type="ChEBI" id="CHEBI:24875"/>
        <label>2</label>
    </ligand>
</feature>
<comment type="caution">
    <text evidence="9">The sequence shown here is derived from an EMBL/GenBank/DDBJ whole genome shotgun (WGS) entry which is preliminary data.</text>
</comment>
<evidence type="ECO:0000256" key="2">
    <source>
        <dbReference type="ARBA" id="ARBA00012646"/>
    </source>
</evidence>
<evidence type="ECO:0000256" key="1">
    <source>
        <dbReference type="ARBA" id="ARBA00000032"/>
    </source>
</evidence>
<evidence type="ECO:0000256" key="7">
    <source>
        <dbReference type="SAM" id="SignalP"/>
    </source>
</evidence>
<dbReference type="Proteomes" id="UP001221302">
    <property type="component" value="Unassembled WGS sequence"/>
</dbReference>
<comment type="catalytic activity">
    <reaction evidence="1 5">
        <text>a phosphate monoester + H2O = an alcohol + phosphate</text>
        <dbReference type="Rhea" id="RHEA:15017"/>
        <dbReference type="ChEBI" id="CHEBI:15377"/>
        <dbReference type="ChEBI" id="CHEBI:30879"/>
        <dbReference type="ChEBI" id="CHEBI:43474"/>
        <dbReference type="ChEBI" id="CHEBI:67140"/>
        <dbReference type="EC" id="3.1.3.2"/>
    </reaction>
</comment>
<feature type="signal peptide" evidence="7">
    <location>
        <begin position="1"/>
        <end position="24"/>
    </location>
</feature>
<feature type="binding site" evidence="6">
    <location>
        <position position="249"/>
    </location>
    <ligand>
        <name>Fe cation</name>
        <dbReference type="ChEBI" id="CHEBI:24875"/>
        <label>1</label>
    </ligand>
</feature>
<keyword evidence="3 7" id="KW-0732">Signal</keyword>
<dbReference type="InterPro" id="IPR004843">
    <property type="entry name" value="Calcineurin-like_PHP"/>
</dbReference>
<feature type="chain" id="PRO_5042081051" description="acid phosphatase" evidence="7">
    <location>
        <begin position="25"/>
        <end position="318"/>
    </location>
</feature>
<evidence type="ECO:0000256" key="4">
    <source>
        <dbReference type="ARBA" id="ARBA00022801"/>
    </source>
</evidence>
<evidence type="ECO:0000313" key="9">
    <source>
        <dbReference type="EMBL" id="MDF1612047.1"/>
    </source>
</evidence>
<keyword evidence="10" id="KW-1185">Reference proteome</keyword>
<dbReference type="PIRSF" id="PIRSF000898">
    <property type="entry name" value="Acid_Ptase_5"/>
    <property type="match status" value="1"/>
</dbReference>
<keyword evidence="6" id="KW-0479">Metal-binding</keyword>
<dbReference type="AlphaFoldDB" id="A0AAE3TE29"/>
<dbReference type="EC" id="3.1.3.2" evidence="2 5"/>
<gene>
    <name evidence="9" type="ORF">P0M35_07780</name>
</gene>
<reference evidence="9" key="1">
    <citation type="submission" date="2023-03" db="EMBL/GenBank/DDBJ databases">
        <title>Stygiobacter electus gen. nov., sp. nov., facultatively anaerobic thermotolerant bacterium of the class Ignavibacteria from a well of Yessentuki mineral water deposit.</title>
        <authorList>
            <person name="Podosokorskaya O.A."/>
            <person name="Elcheninov A.G."/>
            <person name="Petrova N.F."/>
            <person name="Zavarzina D.G."/>
            <person name="Kublanov I.V."/>
            <person name="Merkel A.Y."/>
        </authorList>
    </citation>
    <scope>NUCLEOTIDE SEQUENCE</scope>
    <source>
        <strain evidence="9">09-Me</strain>
    </source>
</reference>
<sequence>MNTFSSFTKLFFLFLFLFLSNLSAQQVQKNEPILAPKNTFNFFVIGDWGRAGDFFQKKTAVAMNNAAAIINPSFIISTGDNFYGVGVASVDDPQWWYSFENVYNQGHLLTEWYSVLGNHDYRGNTKAQIEYSKKSRRWRMPDYYYSFEKTIPSTNVKILFIFLDTNQFEKSYYKRPETYPDLQEKNPEKQIKWLDSLLTNSNADWKFVIGHQHVITGGVRKDQKSETGEVLKPILEKYNVHAYICGHEHDLQHLKAEGKTEYFVSGAGSELRPTGTIPYTKFAKSVNGFMSFSVGEKETLVQVIDVNGNVVYKTSFSK</sequence>
<name>A0AAE3TE29_9BACT</name>
<dbReference type="InterPro" id="IPR051558">
    <property type="entry name" value="Metallophosphoesterase_PAP"/>
</dbReference>
<evidence type="ECO:0000256" key="6">
    <source>
        <dbReference type="PIRSR" id="PIRSR000898-1"/>
    </source>
</evidence>
<evidence type="ECO:0000259" key="8">
    <source>
        <dbReference type="Pfam" id="PF00149"/>
    </source>
</evidence>
<keyword evidence="4 5" id="KW-0378">Hydrolase</keyword>
<feature type="binding site" evidence="6">
    <location>
        <position position="83"/>
    </location>
    <ligand>
        <name>Fe cation</name>
        <dbReference type="ChEBI" id="CHEBI:24875"/>
        <label>1</label>
    </ligand>
</feature>
<dbReference type="RefSeq" id="WP_321535815.1">
    <property type="nucleotide sequence ID" value="NZ_JARGDL010000009.1"/>
</dbReference>
<evidence type="ECO:0000313" key="10">
    <source>
        <dbReference type="Proteomes" id="UP001221302"/>
    </source>
</evidence>
<feature type="binding site" evidence="6">
    <location>
        <position position="47"/>
    </location>
    <ligand>
        <name>Fe cation</name>
        <dbReference type="ChEBI" id="CHEBI:24875"/>
        <label>1</label>
    </ligand>
</feature>
<proteinExistence type="predicted"/>
<dbReference type="CDD" id="cd07378">
    <property type="entry name" value="MPP_ACP5"/>
    <property type="match status" value="1"/>
</dbReference>
<feature type="domain" description="Calcineurin-like phosphoesterase" evidence="8">
    <location>
        <begin position="41"/>
        <end position="250"/>
    </location>
</feature>
<keyword evidence="5 6" id="KW-0408">Iron</keyword>
<dbReference type="SUPFAM" id="SSF56300">
    <property type="entry name" value="Metallo-dependent phosphatases"/>
    <property type="match status" value="1"/>
</dbReference>
<evidence type="ECO:0000256" key="5">
    <source>
        <dbReference type="PIRNR" id="PIRNR000898"/>
    </source>
</evidence>
<dbReference type="Gene3D" id="3.60.21.10">
    <property type="match status" value="1"/>
</dbReference>
<organism evidence="9 10">
    <name type="scientific">Stygiobacter electus</name>
    <dbReference type="NCBI Taxonomy" id="3032292"/>
    <lineage>
        <taxon>Bacteria</taxon>
        <taxon>Pseudomonadati</taxon>
        <taxon>Ignavibacteriota</taxon>
        <taxon>Ignavibacteria</taxon>
        <taxon>Ignavibacteriales</taxon>
        <taxon>Melioribacteraceae</taxon>
        <taxon>Stygiobacter</taxon>
    </lineage>
</organism>
<feature type="binding site" evidence="6">
    <location>
        <position position="211"/>
    </location>
    <ligand>
        <name>Fe cation</name>
        <dbReference type="ChEBI" id="CHEBI:24875"/>
        <label>2</label>
    </ligand>
</feature>
<accession>A0AAE3TE29</accession>
<dbReference type="GO" id="GO:0046872">
    <property type="term" value="F:metal ion binding"/>
    <property type="evidence" value="ECO:0007669"/>
    <property type="project" value="UniProtKB-KW"/>
</dbReference>
<feature type="binding site" evidence="6">
    <location>
        <position position="80"/>
    </location>
    <ligand>
        <name>Fe cation</name>
        <dbReference type="ChEBI" id="CHEBI:24875"/>
        <label>1</label>
    </ligand>
</feature>
<evidence type="ECO:0000256" key="3">
    <source>
        <dbReference type="ARBA" id="ARBA00022729"/>
    </source>
</evidence>
<dbReference type="PANTHER" id="PTHR10161">
    <property type="entry name" value="TARTRATE-RESISTANT ACID PHOSPHATASE TYPE 5"/>
    <property type="match status" value="1"/>
</dbReference>